<dbReference type="Proteomes" id="UP000002320">
    <property type="component" value="Unassembled WGS sequence"/>
</dbReference>
<dbReference type="EMBL" id="DS232086">
    <property type="protein sequence ID" value="EDS34430.1"/>
    <property type="molecule type" value="Genomic_DNA"/>
</dbReference>
<evidence type="ECO:0000256" key="1">
    <source>
        <dbReference type="ARBA" id="ARBA00022737"/>
    </source>
</evidence>
<sequence length="495" mass="54189">MPRKIAIKTVLQVRSSDLFKPLRDELLVIPQKVGFYTSTRFLRFPVRVDNAGVGQSSEKVIEGCSERPAPPQSPESRMFLHLVEKGGDVWARIVPPLCMDVNPLPPHVNTHSSQRSAAQPVPQQRSNNSVATKTASGATVLHHAPGAAGQQPQTGRPPALIPVDASGMPTKIAKKSDKSRKEKNRLAGVRQAPADQQSAAAVAAVPGGYQFEASPAPAPIQNTAGNIVQERQIYVDSETDFNHVTALPLAYAGGHEELVEFLISRGTNIEHKNKKGFTPLILAATVGHKKVVVETLLRHGAKMDRDLERSREESRKAVAAKRRERKKRRKAAKREQQRKLVEGETSGSGNSTTPTTNNRIHPREPPPTASIVVQQQQDKEESGDSGIDANSQGSCSSSDVKSASSLIEQQRKNNKKRKQLQQAHQQQQQSHVSSAVTAKQLQQQQYACARTIRTASVHLRQVLFAPGVASRSHPNAHRLEAPPFALKSNQYKHED</sequence>
<keyword evidence="1" id="KW-0677">Repeat</keyword>
<dbReference type="GO" id="GO:0005737">
    <property type="term" value="C:cytoplasm"/>
    <property type="evidence" value="ECO:0007669"/>
    <property type="project" value="TreeGrafter"/>
</dbReference>
<dbReference type="InterPro" id="IPR051631">
    <property type="entry name" value="Ankyrin-KH/SAM_domain"/>
</dbReference>
<dbReference type="Pfam" id="PF12796">
    <property type="entry name" value="Ank_2"/>
    <property type="match status" value="1"/>
</dbReference>
<feature type="compositionally biased region" description="Low complexity" evidence="4">
    <location>
        <begin position="394"/>
        <end position="405"/>
    </location>
</feature>
<dbReference type="STRING" id="7176.B0WTI9"/>
<dbReference type="Gene3D" id="1.25.40.20">
    <property type="entry name" value="Ankyrin repeat-containing domain"/>
    <property type="match status" value="1"/>
</dbReference>
<dbReference type="GO" id="GO:0045087">
    <property type="term" value="P:innate immune response"/>
    <property type="evidence" value="ECO:0007669"/>
    <property type="project" value="TreeGrafter"/>
</dbReference>
<accession>B0WTI9</accession>
<proteinExistence type="predicted"/>
<feature type="compositionally biased region" description="Polar residues" evidence="4">
    <location>
        <begin position="109"/>
        <end position="137"/>
    </location>
</feature>
<dbReference type="PANTHER" id="PTHR23206">
    <property type="entry name" value="MASK PROTEIN"/>
    <property type="match status" value="1"/>
</dbReference>
<feature type="repeat" description="ANK" evidence="3">
    <location>
        <begin position="275"/>
        <end position="308"/>
    </location>
</feature>
<dbReference type="PROSITE" id="PS50088">
    <property type="entry name" value="ANK_REPEAT"/>
    <property type="match status" value="2"/>
</dbReference>
<name>B0WTI9_CULQU</name>
<feature type="compositionally biased region" description="Basic and acidic residues" evidence="4">
    <location>
        <begin position="304"/>
        <end position="316"/>
    </location>
</feature>
<dbReference type="VEuPathDB" id="VectorBase:CPIJ010165"/>
<dbReference type="PANTHER" id="PTHR23206:SF8">
    <property type="entry name" value="ANKYRIN REPEAT AND KH DOMAIN-CONTAINING 1"/>
    <property type="match status" value="1"/>
</dbReference>
<dbReference type="HOGENOM" id="CLU_551246_0_0_1"/>
<evidence type="ECO:0000256" key="3">
    <source>
        <dbReference type="PROSITE-ProRule" id="PRU00023"/>
    </source>
</evidence>
<feature type="compositionally biased region" description="Low complexity" evidence="4">
    <location>
        <begin position="420"/>
        <end position="434"/>
    </location>
</feature>
<dbReference type="InParanoid" id="B0WTI9"/>
<evidence type="ECO:0000313" key="5">
    <source>
        <dbReference type="EMBL" id="EDS34430.1"/>
    </source>
</evidence>
<evidence type="ECO:0000256" key="4">
    <source>
        <dbReference type="SAM" id="MobiDB-lite"/>
    </source>
</evidence>
<feature type="region of interest" description="Disordered" evidence="4">
    <location>
        <begin position="105"/>
        <end position="194"/>
    </location>
</feature>
<protein>
    <submittedName>
        <fullName evidence="5 6">Uncharacterized protein</fullName>
    </submittedName>
</protein>
<reference evidence="5" key="1">
    <citation type="submission" date="2007-03" db="EMBL/GenBank/DDBJ databases">
        <title>Annotation of Culex pipiens quinquefasciatus.</title>
        <authorList>
            <consortium name="The Broad Institute Genome Sequencing Platform"/>
            <person name="Atkinson P.W."/>
            <person name="Hemingway J."/>
            <person name="Christensen B.M."/>
            <person name="Higgs S."/>
            <person name="Kodira C."/>
            <person name="Hannick L."/>
            <person name="Megy K."/>
            <person name="O'Leary S."/>
            <person name="Pearson M."/>
            <person name="Haas B.J."/>
            <person name="Mauceli E."/>
            <person name="Wortman J.R."/>
            <person name="Lee N.H."/>
            <person name="Guigo R."/>
            <person name="Stanke M."/>
            <person name="Alvarado L."/>
            <person name="Amedeo P."/>
            <person name="Antoine C.H."/>
            <person name="Arensburger P."/>
            <person name="Bidwell S.L."/>
            <person name="Crawford M."/>
            <person name="Camaro F."/>
            <person name="Devon K."/>
            <person name="Engels R."/>
            <person name="Hammond M."/>
            <person name="Howarth C."/>
            <person name="Koehrsen M."/>
            <person name="Lawson D."/>
            <person name="Montgomery P."/>
            <person name="Nene V."/>
            <person name="Nusbaum C."/>
            <person name="Puiu D."/>
            <person name="Romero-Severson J."/>
            <person name="Severson D.W."/>
            <person name="Shumway M."/>
            <person name="Sisk P."/>
            <person name="Stolte C."/>
            <person name="Zeng Q."/>
            <person name="Eisenstadt E."/>
            <person name="Fraser-Liggett C."/>
            <person name="Strausberg R."/>
            <person name="Galagan J."/>
            <person name="Birren B."/>
            <person name="Collins F.H."/>
        </authorList>
    </citation>
    <scope>NUCLEOTIDE SEQUENCE [LARGE SCALE GENOMIC DNA]</scope>
    <source>
        <strain evidence="5">JHB</strain>
    </source>
</reference>
<gene>
    <name evidence="6" type="primary">6042973</name>
    <name evidence="5" type="ORF">CpipJ_CPIJ010165</name>
</gene>
<dbReference type="EnsemblMetazoa" id="CPIJ010165-RA">
    <property type="protein sequence ID" value="CPIJ010165-PA"/>
    <property type="gene ID" value="CPIJ010165"/>
</dbReference>
<dbReference type="AlphaFoldDB" id="B0WTI9"/>
<keyword evidence="7" id="KW-1185">Reference proteome</keyword>
<feature type="compositionally biased region" description="Low complexity" evidence="4">
    <location>
        <begin position="343"/>
        <end position="358"/>
    </location>
</feature>
<dbReference type="InterPro" id="IPR002110">
    <property type="entry name" value="Ankyrin_rpt"/>
</dbReference>
<feature type="compositionally biased region" description="Basic residues" evidence="4">
    <location>
        <begin position="318"/>
        <end position="332"/>
    </location>
</feature>
<dbReference type="SMART" id="SM00248">
    <property type="entry name" value="ANK"/>
    <property type="match status" value="2"/>
</dbReference>
<evidence type="ECO:0000313" key="7">
    <source>
        <dbReference type="Proteomes" id="UP000002320"/>
    </source>
</evidence>
<dbReference type="eggNOG" id="KOG4369">
    <property type="taxonomic scope" value="Eukaryota"/>
</dbReference>
<evidence type="ECO:0000256" key="2">
    <source>
        <dbReference type="ARBA" id="ARBA00023043"/>
    </source>
</evidence>
<dbReference type="InterPro" id="IPR036770">
    <property type="entry name" value="Ankyrin_rpt-contain_sf"/>
</dbReference>
<reference evidence="6" key="2">
    <citation type="submission" date="2021-02" db="UniProtKB">
        <authorList>
            <consortium name="EnsemblMetazoa"/>
        </authorList>
    </citation>
    <scope>IDENTIFICATION</scope>
    <source>
        <strain evidence="6">JHB</strain>
    </source>
</reference>
<organism>
    <name type="scientific">Culex quinquefasciatus</name>
    <name type="common">Southern house mosquito</name>
    <name type="synonym">Culex pungens</name>
    <dbReference type="NCBI Taxonomy" id="7176"/>
    <lineage>
        <taxon>Eukaryota</taxon>
        <taxon>Metazoa</taxon>
        <taxon>Ecdysozoa</taxon>
        <taxon>Arthropoda</taxon>
        <taxon>Hexapoda</taxon>
        <taxon>Insecta</taxon>
        <taxon>Pterygota</taxon>
        <taxon>Neoptera</taxon>
        <taxon>Endopterygota</taxon>
        <taxon>Diptera</taxon>
        <taxon>Nematocera</taxon>
        <taxon>Culicoidea</taxon>
        <taxon>Culicidae</taxon>
        <taxon>Culicinae</taxon>
        <taxon>Culicini</taxon>
        <taxon>Culex</taxon>
        <taxon>Culex</taxon>
    </lineage>
</organism>
<keyword evidence="2 3" id="KW-0040">ANK repeat</keyword>
<feature type="compositionally biased region" description="Basic and acidic residues" evidence="4">
    <location>
        <begin position="333"/>
        <end position="342"/>
    </location>
</feature>
<feature type="repeat" description="ANK" evidence="3">
    <location>
        <begin position="242"/>
        <end position="274"/>
    </location>
</feature>
<evidence type="ECO:0000313" key="6">
    <source>
        <dbReference type="EnsemblMetazoa" id="CPIJ010165-PA"/>
    </source>
</evidence>
<feature type="region of interest" description="Disordered" evidence="4">
    <location>
        <begin position="467"/>
        <end position="495"/>
    </location>
</feature>
<dbReference type="PROSITE" id="PS50297">
    <property type="entry name" value="ANK_REP_REGION"/>
    <property type="match status" value="2"/>
</dbReference>
<feature type="region of interest" description="Disordered" evidence="4">
    <location>
        <begin position="304"/>
        <end position="434"/>
    </location>
</feature>
<dbReference type="SUPFAM" id="SSF48403">
    <property type="entry name" value="Ankyrin repeat"/>
    <property type="match status" value="1"/>
</dbReference>
<dbReference type="KEGG" id="cqu:CpipJ_CPIJ010165"/>